<evidence type="ECO:0000256" key="6">
    <source>
        <dbReference type="ARBA" id="ARBA00023136"/>
    </source>
</evidence>
<keyword evidence="4" id="KW-0256">Endoplasmic reticulum</keyword>
<dbReference type="Pfam" id="PF04420">
    <property type="entry name" value="CHD5"/>
    <property type="match status" value="1"/>
</dbReference>
<dbReference type="PANTHER" id="PTHR42650:SF1">
    <property type="entry name" value="GUIDED ENTRY OF TAIL-ANCHORED PROTEINS FACTOR 1"/>
    <property type="match status" value="1"/>
</dbReference>
<keyword evidence="5 7" id="KW-1133">Transmembrane helix</keyword>
<reference evidence="8 9" key="1">
    <citation type="submission" date="2022-12" db="EMBL/GenBank/DDBJ databases">
        <title>Chromosome-scale assembly of the Ensete ventricosum genome.</title>
        <authorList>
            <person name="Dussert Y."/>
            <person name="Stocks J."/>
            <person name="Wendawek A."/>
            <person name="Woldeyes F."/>
            <person name="Nichols R.A."/>
            <person name="Borrell J.S."/>
        </authorList>
    </citation>
    <scope>NUCLEOTIDE SEQUENCE [LARGE SCALE GENOMIC DNA]</scope>
    <source>
        <strain evidence="9">cv. Maze</strain>
        <tissue evidence="8">Seeds</tissue>
    </source>
</reference>
<protein>
    <submittedName>
        <fullName evidence="8">Uncharacterized protein</fullName>
    </submittedName>
</protein>
<dbReference type="EMBL" id="JAQQAF010000004">
    <property type="protein sequence ID" value="KAJ8492947.1"/>
    <property type="molecule type" value="Genomic_DNA"/>
</dbReference>
<proteinExistence type="inferred from homology"/>
<comment type="subcellular location">
    <subcellularLocation>
        <location evidence="1">Endoplasmic reticulum membrane</location>
    </subcellularLocation>
</comment>
<feature type="transmembrane region" description="Helical" evidence="7">
    <location>
        <begin position="103"/>
        <end position="125"/>
    </location>
</feature>
<dbReference type="Proteomes" id="UP001222027">
    <property type="component" value="Unassembled WGS sequence"/>
</dbReference>
<dbReference type="GO" id="GO:0043495">
    <property type="term" value="F:protein-membrane adaptor activity"/>
    <property type="evidence" value="ECO:0007669"/>
    <property type="project" value="TreeGrafter"/>
</dbReference>
<evidence type="ECO:0000256" key="3">
    <source>
        <dbReference type="ARBA" id="ARBA00022692"/>
    </source>
</evidence>
<organism evidence="8 9">
    <name type="scientific">Ensete ventricosum</name>
    <name type="common">Abyssinian banana</name>
    <name type="synonym">Musa ensete</name>
    <dbReference type="NCBI Taxonomy" id="4639"/>
    <lineage>
        <taxon>Eukaryota</taxon>
        <taxon>Viridiplantae</taxon>
        <taxon>Streptophyta</taxon>
        <taxon>Embryophyta</taxon>
        <taxon>Tracheophyta</taxon>
        <taxon>Spermatophyta</taxon>
        <taxon>Magnoliopsida</taxon>
        <taxon>Liliopsida</taxon>
        <taxon>Zingiberales</taxon>
        <taxon>Musaceae</taxon>
        <taxon>Ensete</taxon>
    </lineage>
</organism>
<evidence type="ECO:0000256" key="1">
    <source>
        <dbReference type="ARBA" id="ARBA00004586"/>
    </source>
</evidence>
<dbReference type="GO" id="GO:0005789">
    <property type="term" value="C:endoplasmic reticulum membrane"/>
    <property type="evidence" value="ECO:0007669"/>
    <property type="project" value="UniProtKB-SubCell"/>
</dbReference>
<evidence type="ECO:0000313" key="9">
    <source>
        <dbReference type="Proteomes" id="UP001222027"/>
    </source>
</evidence>
<feature type="transmembrane region" description="Helical" evidence="7">
    <location>
        <begin position="12"/>
        <end position="33"/>
    </location>
</feature>
<evidence type="ECO:0000256" key="7">
    <source>
        <dbReference type="SAM" id="Phobius"/>
    </source>
</evidence>
<comment type="caution">
    <text evidence="8">The sequence shown here is derived from an EMBL/GenBank/DDBJ whole genome shotgun (WGS) entry which is preliminary data.</text>
</comment>
<accession>A0AAV8R8J4</accession>
<keyword evidence="6 7" id="KW-0472">Membrane</keyword>
<dbReference type="PANTHER" id="PTHR42650">
    <property type="entry name" value="TAIL-ANCHORED PROTEIN INSERTION RECEPTOR WRB"/>
    <property type="match status" value="1"/>
</dbReference>
<evidence type="ECO:0000256" key="4">
    <source>
        <dbReference type="ARBA" id="ARBA00022824"/>
    </source>
</evidence>
<keyword evidence="3 7" id="KW-0812">Transmembrane</keyword>
<feature type="transmembrane region" description="Helical" evidence="7">
    <location>
        <begin position="145"/>
        <end position="165"/>
    </location>
</feature>
<sequence length="184" mass="20483">MMDGGTSAGGDGFLSPICIFLLVVALQTLDGLLELVKRKGMKSAEEVQLRKEIKQLLKEASSLSTPSTFAQSAKLRRLAAAKEKELQKIQEEHKKEKSWSYELCGRALLVSKVLLYAALVLWFWGVPVAAVPQHLLQPFGKILSWRAGDAVTGQIMVGMVPWLVLTSRVGKFFWQKLSKSFLCY</sequence>
<dbReference type="GO" id="GO:0071816">
    <property type="term" value="P:tail-anchored membrane protein insertion into ER membrane"/>
    <property type="evidence" value="ECO:0007669"/>
    <property type="project" value="InterPro"/>
</dbReference>
<keyword evidence="9" id="KW-1185">Reference proteome</keyword>
<dbReference type="InterPro" id="IPR028945">
    <property type="entry name" value="Get1"/>
</dbReference>
<evidence type="ECO:0000256" key="5">
    <source>
        <dbReference type="ARBA" id="ARBA00022989"/>
    </source>
</evidence>
<comment type="similarity">
    <text evidence="2">Belongs to the WRB/GET1 family.</text>
</comment>
<dbReference type="AlphaFoldDB" id="A0AAV8R8J4"/>
<dbReference type="GO" id="GO:0043529">
    <property type="term" value="C:GET complex"/>
    <property type="evidence" value="ECO:0007669"/>
    <property type="project" value="TreeGrafter"/>
</dbReference>
<name>A0AAV8R8J4_ENSVE</name>
<gene>
    <name evidence="8" type="ORF">OPV22_014668</name>
</gene>
<evidence type="ECO:0000256" key="2">
    <source>
        <dbReference type="ARBA" id="ARBA00010799"/>
    </source>
</evidence>
<evidence type="ECO:0000313" key="8">
    <source>
        <dbReference type="EMBL" id="KAJ8492947.1"/>
    </source>
</evidence>